<feature type="non-terminal residue" evidence="1">
    <location>
        <position position="1024"/>
    </location>
</feature>
<gene>
    <name evidence="1" type="primary">brr2_1</name>
    <name evidence="1" type="ORF">IWW38_003523</name>
</gene>
<dbReference type="EC" id="3.6.4.13" evidence="1"/>
<sequence length="1024" mass="110865">GYEEIRVPAPERLAPPGDDEPAVEISSMPSWAQAAFGGMTTLNRIQSRVYPAAFGSDENLLICAPTGAGKTNCAALTMLRTIGQFRSDKTGSVDVDAFKMVYIAPMKALVSEMARSFAKRLEPLGIAVAELTGDSQLTKQQLSATQLIVTTPEKWDVVTRKGSEGSYADLVRLVIIDEIHLLHDSRGPVLESVVCREMLRAAETRRVVRVVGLSATLPNYEDVAAFLRVRRSSGLFYFDARYRPCPLNLEFVGLSDKKAVRRAERMDEVCYAKVQKYARDAQVLVFVQSRKDTVRTGLRMRDMAVAAGETGVFVRGGSAASEILREEAAATSDAGLRELLPFGLACHHAGMSRVDRQVVEELFAGGHIRALVSTATLAWGVNLPAHAVVIKGTQVYRPDEGRWGELSPQDVLQMLGRAGRPQFDSSGEGVIITTHAELRYYLSLLSQQLPIESQLVARLPDALNAEVAAGAVRSRADAVAWLGRTYLYVRMLRSPALYGAAVDGGDPALERRRGDLAHAALVVLERGGLVRYDRRGGAVAALAGGRVAADFYVGHRTLAAWRSALGAESGALAVLAAFAQADEFRALAVRADERAEVARLAERAPIPVRGAADPADPAAKAAVLVQAHVARLRLAGFALAADLAYVAAAGARLFRALFALAVARGWARPAREALAWARSVDRRAWEAETPLRQLRNVPPALLRAVERTPVAWARLAELGAAELGELVREPRAGAVLHALVRTVPRVGLRAHVTPLTPTLVRVAVHVTPDFAWSAAEHGAAERLWVAAEDAGGARLLHCEALVVAQAHCGAEHVVEFAVPVDPADPQIFVAVMSDRWVACDARLAVSFRHLRLPARAVAPTGLRDLAAVRDPLIERLMGGRLNAVQAQAFHALWATDDSVLLAAAVGAGKTRAADLPLIRFLDAEAERARVEGGEDFVRRRAVYVAPFLPLVRERADDWRRRLGALHGGTRFAVALGDDSAADLRLAEDAHVVLATPVAWDRLSRRWRQRQRHAVRDIGLFIADE</sequence>
<evidence type="ECO:0000313" key="1">
    <source>
        <dbReference type="EMBL" id="KAJ2891669.1"/>
    </source>
</evidence>
<proteinExistence type="predicted"/>
<name>A0ACC1M0W4_9FUNG</name>
<protein>
    <submittedName>
        <fullName evidence="1">Pre-mRNA splicing</fullName>
        <ecNumber evidence="1">3.6.4.13</ecNumber>
    </submittedName>
</protein>
<dbReference type="EMBL" id="JANBVB010000925">
    <property type="protein sequence ID" value="KAJ2891669.1"/>
    <property type="molecule type" value="Genomic_DNA"/>
</dbReference>
<feature type="non-terminal residue" evidence="1">
    <location>
        <position position="1"/>
    </location>
</feature>
<keyword evidence="1" id="KW-0378">Hydrolase</keyword>
<dbReference type="Proteomes" id="UP001139981">
    <property type="component" value="Unassembled WGS sequence"/>
</dbReference>
<accession>A0ACC1M0W4</accession>
<organism evidence="1 2">
    <name type="scientific">Coemansia aciculifera</name>
    <dbReference type="NCBI Taxonomy" id="417176"/>
    <lineage>
        <taxon>Eukaryota</taxon>
        <taxon>Fungi</taxon>
        <taxon>Fungi incertae sedis</taxon>
        <taxon>Zoopagomycota</taxon>
        <taxon>Kickxellomycotina</taxon>
        <taxon>Kickxellomycetes</taxon>
        <taxon>Kickxellales</taxon>
        <taxon>Kickxellaceae</taxon>
        <taxon>Coemansia</taxon>
    </lineage>
</organism>
<evidence type="ECO:0000313" key="2">
    <source>
        <dbReference type="Proteomes" id="UP001139981"/>
    </source>
</evidence>
<keyword evidence="2" id="KW-1185">Reference proteome</keyword>
<reference evidence="1" key="1">
    <citation type="submission" date="2022-07" db="EMBL/GenBank/DDBJ databases">
        <title>Phylogenomic reconstructions and comparative analyses of Kickxellomycotina fungi.</title>
        <authorList>
            <person name="Reynolds N.K."/>
            <person name="Stajich J.E."/>
            <person name="Barry K."/>
            <person name="Grigoriev I.V."/>
            <person name="Crous P."/>
            <person name="Smith M.E."/>
        </authorList>
    </citation>
    <scope>NUCLEOTIDE SEQUENCE</scope>
    <source>
        <strain evidence="1">CBS 190363</strain>
    </source>
</reference>
<comment type="caution">
    <text evidence="1">The sequence shown here is derived from an EMBL/GenBank/DDBJ whole genome shotgun (WGS) entry which is preliminary data.</text>
</comment>